<dbReference type="AlphaFoldDB" id="A0AA86Q4C6"/>
<dbReference type="Proteomes" id="UP001642409">
    <property type="component" value="Unassembled WGS sequence"/>
</dbReference>
<dbReference type="EMBL" id="CATOUU010000820">
    <property type="protein sequence ID" value="CAI9950978.1"/>
    <property type="molecule type" value="Genomic_DNA"/>
</dbReference>
<comment type="caution">
    <text evidence="2">The sequence shown here is derived from an EMBL/GenBank/DDBJ whole genome shotgun (WGS) entry which is preliminary data.</text>
</comment>
<accession>A0AA86Q4C6</accession>
<evidence type="ECO:0000313" key="2">
    <source>
        <dbReference type="EMBL" id="CAI9950978.1"/>
    </source>
</evidence>
<gene>
    <name evidence="2" type="ORF">HINF_LOCUS38623</name>
    <name evidence="3" type="ORF">HINF_LOCUS65670</name>
</gene>
<feature type="domain" description="Peptidase C1A papain C-terminal" evidence="1">
    <location>
        <begin position="32"/>
        <end position="95"/>
    </location>
</feature>
<dbReference type="EMBL" id="CAXDID020000434">
    <property type="protein sequence ID" value="CAL6091198.1"/>
    <property type="molecule type" value="Genomic_DNA"/>
</dbReference>
<keyword evidence="4" id="KW-1185">Reference proteome</keyword>
<protein>
    <submittedName>
        <fullName evidence="2">Papain C-terminal</fullName>
    </submittedName>
</protein>
<name>A0AA86Q4C6_9EUKA</name>
<evidence type="ECO:0000259" key="1">
    <source>
        <dbReference type="Pfam" id="PF00112"/>
    </source>
</evidence>
<dbReference type="GO" id="GO:0008234">
    <property type="term" value="F:cysteine-type peptidase activity"/>
    <property type="evidence" value="ECO:0007669"/>
    <property type="project" value="InterPro"/>
</dbReference>
<dbReference type="Pfam" id="PF00112">
    <property type="entry name" value="Peptidase_C1"/>
    <property type="match status" value="1"/>
</dbReference>
<evidence type="ECO:0000313" key="4">
    <source>
        <dbReference type="Proteomes" id="UP001642409"/>
    </source>
</evidence>
<sequence length="99" mass="11405">MKCNKHLLKAQSLQFLTFTKTLCFTLVESTNTYTDSFLITTEQKQLDMTKNVVQNTEDKIFVLKIKFSFGPDFGEKGYVKIAKGQNECQIENYAISYDV</sequence>
<evidence type="ECO:0000313" key="3">
    <source>
        <dbReference type="EMBL" id="CAL6091198.1"/>
    </source>
</evidence>
<dbReference type="GO" id="GO:0006508">
    <property type="term" value="P:proteolysis"/>
    <property type="evidence" value="ECO:0007669"/>
    <property type="project" value="InterPro"/>
</dbReference>
<dbReference type="InterPro" id="IPR000668">
    <property type="entry name" value="Peptidase_C1A_C"/>
</dbReference>
<dbReference type="Gene3D" id="2.40.50.170">
    <property type="entry name" value="Cysteine proteinases. Chain C"/>
    <property type="match status" value="1"/>
</dbReference>
<reference evidence="2" key="1">
    <citation type="submission" date="2023-06" db="EMBL/GenBank/DDBJ databases">
        <authorList>
            <person name="Kurt Z."/>
        </authorList>
    </citation>
    <scope>NUCLEOTIDE SEQUENCE</scope>
</reference>
<dbReference type="InterPro" id="IPR038765">
    <property type="entry name" value="Papain-like_cys_pep_sf"/>
</dbReference>
<dbReference type="SUPFAM" id="SSF54001">
    <property type="entry name" value="Cysteine proteinases"/>
    <property type="match status" value="1"/>
</dbReference>
<proteinExistence type="predicted"/>
<reference evidence="3 4" key="2">
    <citation type="submission" date="2024-07" db="EMBL/GenBank/DDBJ databases">
        <authorList>
            <person name="Akdeniz Z."/>
        </authorList>
    </citation>
    <scope>NUCLEOTIDE SEQUENCE [LARGE SCALE GENOMIC DNA]</scope>
</reference>
<organism evidence="2">
    <name type="scientific">Hexamita inflata</name>
    <dbReference type="NCBI Taxonomy" id="28002"/>
    <lineage>
        <taxon>Eukaryota</taxon>
        <taxon>Metamonada</taxon>
        <taxon>Diplomonadida</taxon>
        <taxon>Hexamitidae</taxon>
        <taxon>Hexamitinae</taxon>
        <taxon>Hexamita</taxon>
    </lineage>
</organism>